<dbReference type="InterPro" id="IPR009081">
    <property type="entry name" value="PP-bd_ACP"/>
</dbReference>
<dbReference type="InterPro" id="IPR006162">
    <property type="entry name" value="Ppantetheine_attach_site"/>
</dbReference>
<evidence type="ECO:0000256" key="1">
    <source>
        <dbReference type="ARBA" id="ARBA00022450"/>
    </source>
</evidence>
<evidence type="ECO:0000313" key="8">
    <source>
        <dbReference type="Proteomes" id="UP001149954"/>
    </source>
</evidence>
<dbReference type="SUPFAM" id="SSF51735">
    <property type="entry name" value="NAD(P)-binding Rossmann-fold domains"/>
    <property type="match status" value="1"/>
</dbReference>
<comment type="caution">
    <text evidence="7">The sequence shown here is derived from an EMBL/GenBank/DDBJ whole genome shotgun (WGS) entry which is preliminary data.</text>
</comment>
<dbReference type="Proteomes" id="UP001149954">
    <property type="component" value="Unassembled WGS sequence"/>
</dbReference>
<dbReference type="PROSITE" id="PS50075">
    <property type="entry name" value="CARRIER"/>
    <property type="match status" value="1"/>
</dbReference>
<feature type="domain" description="Carrier" evidence="5">
    <location>
        <begin position="491"/>
        <end position="568"/>
    </location>
</feature>
<gene>
    <name evidence="7" type="ORF">N7463_007357</name>
</gene>
<dbReference type="InterPro" id="IPR050091">
    <property type="entry name" value="PKS_NRPS_Biosynth_Enz"/>
</dbReference>
<dbReference type="PANTHER" id="PTHR43775">
    <property type="entry name" value="FATTY ACID SYNTHASE"/>
    <property type="match status" value="1"/>
</dbReference>
<keyword evidence="3" id="KW-0808">Transferase</keyword>
<dbReference type="PROSITE" id="PS00012">
    <property type="entry name" value="PHOSPHOPANTETHEINE"/>
    <property type="match status" value="1"/>
</dbReference>
<keyword evidence="1" id="KW-0596">Phosphopantetheine</keyword>
<dbReference type="SMART" id="SM00823">
    <property type="entry name" value="PKS_PP"/>
    <property type="match status" value="1"/>
</dbReference>
<evidence type="ECO:0000259" key="5">
    <source>
        <dbReference type="PROSITE" id="PS50075"/>
    </source>
</evidence>
<dbReference type="InterPro" id="IPR020841">
    <property type="entry name" value="PKS_Beta-ketoAc_synthase_dom"/>
</dbReference>
<evidence type="ECO:0000256" key="3">
    <source>
        <dbReference type="ARBA" id="ARBA00022679"/>
    </source>
</evidence>
<dbReference type="AlphaFoldDB" id="A0A9X0C6Y3"/>
<dbReference type="OrthoDB" id="329835at2759"/>
<dbReference type="InterPro" id="IPR013968">
    <property type="entry name" value="PKS_KR"/>
</dbReference>
<feature type="domain" description="Ketosynthase family 3 (KS3)" evidence="6">
    <location>
        <begin position="10"/>
        <end position="397"/>
    </location>
</feature>
<dbReference type="InterPro" id="IPR036291">
    <property type="entry name" value="NAD(P)-bd_dom_sf"/>
</dbReference>
<evidence type="ECO:0000256" key="4">
    <source>
        <dbReference type="SAM" id="MobiDB-lite"/>
    </source>
</evidence>
<dbReference type="Pfam" id="PF08659">
    <property type="entry name" value="KR"/>
    <property type="match status" value="1"/>
</dbReference>
<dbReference type="SUPFAM" id="SSF47336">
    <property type="entry name" value="ACP-like"/>
    <property type="match status" value="1"/>
</dbReference>
<dbReference type="Gene3D" id="3.40.47.10">
    <property type="match status" value="1"/>
</dbReference>
<keyword evidence="2" id="KW-0597">Phosphoprotein</keyword>
<accession>A0A9X0C6Y3</accession>
<proteinExistence type="predicted"/>
<protein>
    <recommendedName>
        <fullName evidence="9">Carrier domain-containing protein</fullName>
    </recommendedName>
</protein>
<dbReference type="PANTHER" id="PTHR43775:SF29">
    <property type="entry name" value="ASPERFURANONE POLYKETIDE SYNTHASE AFOG-RELATED"/>
    <property type="match status" value="1"/>
</dbReference>
<keyword evidence="8" id="KW-1185">Reference proteome</keyword>
<dbReference type="InterPro" id="IPR057326">
    <property type="entry name" value="KR_dom"/>
</dbReference>
<dbReference type="InterPro" id="IPR036736">
    <property type="entry name" value="ACP-like_sf"/>
</dbReference>
<evidence type="ECO:0008006" key="9">
    <source>
        <dbReference type="Google" id="ProtNLM"/>
    </source>
</evidence>
<evidence type="ECO:0000313" key="7">
    <source>
        <dbReference type="EMBL" id="KAJ5504483.1"/>
    </source>
</evidence>
<dbReference type="Pfam" id="PF00109">
    <property type="entry name" value="ketoacyl-synt"/>
    <property type="match status" value="1"/>
</dbReference>
<organism evidence="7 8">
    <name type="scientific">Penicillium fimorum</name>
    <dbReference type="NCBI Taxonomy" id="1882269"/>
    <lineage>
        <taxon>Eukaryota</taxon>
        <taxon>Fungi</taxon>
        <taxon>Dikarya</taxon>
        <taxon>Ascomycota</taxon>
        <taxon>Pezizomycotina</taxon>
        <taxon>Eurotiomycetes</taxon>
        <taxon>Eurotiomycetidae</taxon>
        <taxon>Eurotiales</taxon>
        <taxon>Aspergillaceae</taxon>
        <taxon>Penicillium</taxon>
    </lineage>
</organism>
<dbReference type="InterPro" id="IPR016039">
    <property type="entry name" value="Thiolase-like"/>
</dbReference>
<sequence>MGSTGHTWATDPIAIVGLSCKFAGDASNPRKLWKMLIEGKSAWSEIPSSRFNPTGAYHLNNEKLSTASDPFDARGHFMNEDVGLFDAAFFNFSAETAETLDPQFRLQLESVYEALENAGLPLSQVVGSNTSVFAGTFVHDYRDGLYDHRHGLFDAKLITPVHPVASFPIAEVAKTFRMLQAGKHIGKVVLSIGPQEMVPVLHGTRLQGGLGRAIVNWMIALGARNVILLSRSAGDAKKAKLVEDLKETGCRVKSVSCDVSEEAELANALGQCADDGFPRYGNEIASWINSLSSSQDTVFGQMTLADYEAAVRPKVHGTWNLHKTSESPNSLDFFVILSSVEGVAGNTGQSNYSAAGSFQDALARKRVASGLPGVSIDLGAVKAIGVAAETAGILNRLHKIGHLPLTEAQVLSVLGSAILSPYTAQVVIGLNSGPGPHWDIEGESQLGRDLRFAALQIRETGQGSAGPDAHASKDGSESLSNKLSNTGSAKEAAELVSAAIAEKLSEIFMIPVSDIELPNRPAHYGIDSLVAVELRNMLVQQVAAEVSIFGIMQSSSLAALAADVASKSAFIDPSKFDS</sequence>
<dbReference type="InterPro" id="IPR014030">
    <property type="entry name" value="Ketoacyl_synth_N"/>
</dbReference>
<dbReference type="SMART" id="SM00825">
    <property type="entry name" value="PKS_KS"/>
    <property type="match status" value="1"/>
</dbReference>
<dbReference type="SMART" id="SM00822">
    <property type="entry name" value="PKS_KR"/>
    <property type="match status" value="1"/>
</dbReference>
<reference evidence="7" key="2">
    <citation type="journal article" date="2023" name="IMA Fungus">
        <title>Comparative genomic study of the Penicillium genus elucidates a diverse pangenome and 15 lateral gene transfer events.</title>
        <authorList>
            <person name="Petersen C."/>
            <person name="Sorensen T."/>
            <person name="Nielsen M.R."/>
            <person name="Sondergaard T.E."/>
            <person name="Sorensen J.L."/>
            <person name="Fitzpatrick D.A."/>
            <person name="Frisvad J.C."/>
            <person name="Nielsen K.L."/>
        </authorList>
    </citation>
    <scope>NUCLEOTIDE SEQUENCE</scope>
    <source>
        <strain evidence="7">IBT 29495</strain>
    </source>
</reference>
<dbReference type="GO" id="GO:0031177">
    <property type="term" value="F:phosphopantetheine binding"/>
    <property type="evidence" value="ECO:0007669"/>
    <property type="project" value="InterPro"/>
</dbReference>
<reference evidence="7" key="1">
    <citation type="submission" date="2022-12" db="EMBL/GenBank/DDBJ databases">
        <authorList>
            <person name="Petersen C."/>
        </authorList>
    </citation>
    <scope>NUCLEOTIDE SEQUENCE</scope>
    <source>
        <strain evidence="7">IBT 29495</strain>
    </source>
</reference>
<dbReference type="EMBL" id="JAPWDS010000003">
    <property type="protein sequence ID" value="KAJ5504483.1"/>
    <property type="molecule type" value="Genomic_DNA"/>
</dbReference>
<name>A0A9X0C6Y3_9EURO</name>
<evidence type="ECO:0000256" key="2">
    <source>
        <dbReference type="ARBA" id="ARBA00022553"/>
    </source>
</evidence>
<dbReference type="GO" id="GO:0044550">
    <property type="term" value="P:secondary metabolite biosynthetic process"/>
    <property type="evidence" value="ECO:0007669"/>
    <property type="project" value="TreeGrafter"/>
</dbReference>
<dbReference type="SUPFAM" id="SSF53901">
    <property type="entry name" value="Thiolase-like"/>
    <property type="match status" value="1"/>
</dbReference>
<dbReference type="Gene3D" id="1.10.1200.10">
    <property type="entry name" value="ACP-like"/>
    <property type="match status" value="1"/>
</dbReference>
<dbReference type="InterPro" id="IPR020806">
    <property type="entry name" value="PKS_PP-bd"/>
</dbReference>
<dbReference type="GO" id="GO:0004312">
    <property type="term" value="F:fatty acid synthase activity"/>
    <property type="evidence" value="ECO:0007669"/>
    <property type="project" value="TreeGrafter"/>
</dbReference>
<dbReference type="Gene3D" id="3.40.50.720">
    <property type="entry name" value="NAD(P)-binding Rossmann-like Domain"/>
    <property type="match status" value="1"/>
</dbReference>
<dbReference type="PROSITE" id="PS52004">
    <property type="entry name" value="KS3_2"/>
    <property type="match status" value="1"/>
</dbReference>
<dbReference type="GO" id="GO:0006633">
    <property type="term" value="P:fatty acid biosynthetic process"/>
    <property type="evidence" value="ECO:0007669"/>
    <property type="project" value="TreeGrafter"/>
</dbReference>
<evidence type="ECO:0000259" key="6">
    <source>
        <dbReference type="PROSITE" id="PS52004"/>
    </source>
</evidence>
<dbReference type="Pfam" id="PF23297">
    <property type="entry name" value="ACP_SdgA_C"/>
    <property type="match status" value="1"/>
</dbReference>
<feature type="region of interest" description="Disordered" evidence="4">
    <location>
        <begin position="460"/>
        <end position="484"/>
    </location>
</feature>